<comment type="caution">
    <text evidence="2">The sequence shown here is derived from an EMBL/GenBank/DDBJ whole genome shotgun (WGS) entry which is preliminary data.</text>
</comment>
<sequence length="165" mass="18520">MGKVILCLLLTVAEYSDSGQYRCVLTKEGQEVVLGEFDLEVKGSEAAFVQWKRWTQVVLQWKSDSLFVDPVFEGGVSVPKERIGDISLIFNDTLPDDEGYYVCFFKKNDGIRPSTIVNLTITVPEQRTGKHMEKESEKGSEMLPLQSIEIITHEDSISLSKSAVI</sequence>
<evidence type="ECO:0000313" key="3">
    <source>
        <dbReference type="Proteomes" id="UP000579812"/>
    </source>
</evidence>
<dbReference type="InterPro" id="IPR036179">
    <property type="entry name" value="Ig-like_dom_sf"/>
</dbReference>
<evidence type="ECO:0000256" key="1">
    <source>
        <dbReference type="SAM" id="SignalP"/>
    </source>
</evidence>
<feature type="chain" id="PRO_5029792295" description="Ig-like domain-containing protein" evidence="1">
    <location>
        <begin position="19"/>
        <end position="165"/>
    </location>
</feature>
<accession>A0A7J6C673</accession>
<proteinExistence type="predicted"/>
<reference evidence="2 3" key="1">
    <citation type="submission" date="2020-04" db="EMBL/GenBank/DDBJ databases">
        <title>Chromosome-level genome assembly of a cyprinid fish Onychostoma macrolepis by integration of Nanopore Sequencing, Bionano and Hi-C technology.</title>
        <authorList>
            <person name="Wang D."/>
        </authorList>
    </citation>
    <scope>NUCLEOTIDE SEQUENCE [LARGE SCALE GENOMIC DNA]</scope>
    <source>
        <strain evidence="2">SWU-2019</strain>
        <tissue evidence="2">Muscle</tissue>
    </source>
</reference>
<evidence type="ECO:0008006" key="4">
    <source>
        <dbReference type="Google" id="ProtNLM"/>
    </source>
</evidence>
<evidence type="ECO:0000313" key="2">
    <source>
        <dbReference type="EMBL" id="KAF4102115.1"/>
    </source>
</evidence>
<keyword evidence="1" id="KW-0732">Signal</keyword>
<dbReference type="Gene3D" id="2.60.40.10">
    <property type="entry name" value="Immunoglobulins"/>
    <property type="match status" value="1"/>
</dbReference>
<dbReference type="Proteomes" id="UP000579812">
    <property type="component" value="Unassembled WGS sequence"/>
</dbReference>
<feature type="signal peptide" evidence="1">
    <location>
        <begin position="1"/>
        <end position="18"/>
    </location>
</feature>
<dbReference type="InterPro" id="IPR013783">
    <property type="entry name" value="Ig-like_fold"/>
</dbReference>
<dbReference type="EMBL" id="JAAMOB010000017">
    <property type="protein sequence ID" value="KAF4102115.1"/>
    <property type="molecule type" value="Genomic_DNA"/>
</dbReference>
<dbReference type="SUPFAM" id="SSF48726">
    <property type="entry name" value="Immunoglobulin"/>
    <property type="match status" value="1"/>
</dbReference>
<name>A0A7J6C673_9TELE</name>
<organism evidence="2 3">
    <name type="scientific">Onychostoma macrolepis</name>
    <dbReference type="NCBI Taxonomy" id="369639"/>
    <lineage>
        <taxon>Eukaryota</taxon>
        <taxon>Metazoa</taxon>
        <taxon>Chordata</taxon>
        <taxon>Craniata</taxon>
        <taxon>Vertebrata</taxon>
        <taxon>Euteleostomi</taxon>
        <taxon>Actinopterygii</taxon>
        <taxon>Neopterygii</taxon>
        <taxon>Teleostei</taxon>
        <taxon>Ostariophysi</taxon>
        <taxon>Cypriniformes</taxon>
        <taxon>Cyprinidae</taxon>
        <taxon>Acrossocheilinae</taxon>
        <taxon>Onychostoma</taxon>
    </lineage>
</organism>
<protein>
    <recommendedName>
        <fullName evidence="4">Ig-like domain-containing protein</fullName>
    </recommendedName>
</protein>
<keyword evidence="3" id="KW-1185">Reference proteome</keyword>
<dbReference type="AlphaFoldDB" id="A0A7J6C673"/>
<gene>
    <name evidence="2" type="ORF">G5714_016915</name>
</gene>